<evidence type="ECO:0000256" key="6">
    <source>
        <dbReference type="ARBA" id="ARBA00022989"/>
    </source>
</evidence>
<organism evidence="12 13">
    <name type="scientific">Seminavis robusta</name>
    <dbReference type="NCBI Taxonomy" id="568900"/>
    <lineage>
        <taxon>Eukaryota</taxon>
        <taxon>Sar</taxon>
        <taxon>Stramenopiles</taxon>
        <taxon>Ochrophyta</taxon>
        <taxon>Bacillariophyta</taxon>
        <taxon>Bacillariophyceae</taxon>
        <taxon>Bacillariophycidae</taxon>
        <taxon>Naviculales</taxon>
        <taxon>Naviculaceae</taxon>
        <taxon>Seminavis</taxon>
    </lineage>
</organism>
<feature type="compositionally biased region" description="Polar residues" evidence="10">
    <location>
        <begin position="670"/>
        <end position="697"/>
    </location>
</feature>
<feature type="transmembrane region" description="Helical" evidence="11">
    <location>
        <begin position="268"/>
        <end position="292"/>
    </location>
</feature>
<evidence type="ECO:0000256" key="3">
    <source>
        <dbReference type="ARBA" id="ARBA00022692"/>
    </source>
</evidence>
<comment type="subcellular location">
    <subcellularLocation>
        <location evidence="1">Membrane</location>
        <topology evidence="1">Single-pass membrane protein</topology>
    </subcellularLocation>
</comment>
<comment type="caution">
    <text evidence="12">The sequence shown here is derived from an EMBL/GenBank/DDBJ whole genome shotgun (WGS) entry which is preliminary data.</text>
</comment>
<keyword evidence="9" id="KW-0325">Glycoprotein</keyword>
<evidence type="ECO:0000256" key="5">
    <source>
        <dbReference type="ARBA" id="ARBA00022737"/>
    </source>
</evidence>
<feature type="compositionally biased region" description="Basic and acidic residues" evidence="10">
    <location>
        <begin position="241"/>
        <end position="259"/>
    </location>
</feature>
<evidence type="ECO:0000313" key="13">
    <source>
        <dbReference type="Proteomes" id="UP001153069"/>
    </source>
</evidence>
<accession>A0A9N8E9S2</accession>
<evidence type="ECO:0000256" key="9">
    <source>
        <dbReference type="ARBA" id="ARBA00023180"/>
    </source>
</evidence>
<feature type="compositionally biased region" description="Acidic residues" evidence="10">
    <location>
        <begin position="36"/>
        <end position="45"/>
    </location>
</feature>
<reference evidence="12" key="1">
    <citation type="submission" date="2020-06" db="EMBL/GenBank/DDBJ databases">
        <authorList>
            <consortium name="Plant Systems Biology data submission"/>
        </authorList>
    </citation>
    <scope>NUCLEOTIDE SEQUENCE</scope>
    <source>
        <strain evidence="12">D6</strain>
    </source>
</reference>
<keyword evidence="6 11" id="KW-1133">Transmembrane helix</keyword>
<keyword evidence="2" id="KW-0433">Leucine-rich repeat</keyword>
<feature type="region of interest" description="Disordered" evidence="10">
    <location>
        <begin position="140"/>
        <end position="172"/>
    </location>
</feature>
<dbReference type="Gene3D" id="3.80.10.10">
    <property type="entry name" value="Ribonuclease Inhibitor"/>
    <property type="match status" value="1"/>
</dbReference>
<dbReference type="PANTHER" id="PTHR27000:SF642">
    <property type="entry name" value="INACTIVE LEUCINE-RICH REPEAT RECEPTOR KINASE XIAO-RELATED"/>
    <property type="match status" value="1"/>
</dbReference>
<evidence type="ECO:0000256" key="2">
    <source>
        <dbReference type="ARBA" id="ARBA00022614"/>
    </source>
</evidence>
<name>A0A9N8E9S2_9STRA</name>
<feature type="region of interest" description="Disordered" evidence="10">
    <location>
        <begin position="1"/>
        <end position="120"/>
    </location>
</feature>
<dbReference type="SUPFAM" id="SSF52058">
    <property type="entry name" value="L domain-like"/>
    <property type="match status" value="1"/>
</dbReference>
<feature type="region of interest" description="Disordered" evidence="10">
    <location>
        <begin position="669"/>
        <end position="715"/>
    </location>
</feature>
<dbReference type="FunFam" id="3.80.10.10:FF:000383">
    <property type="entry name" value="Leucine-rich repeat receptor protein kinase EMS1"/>
    <property type="match status" value="1"/>
</dbReference>
<dbReference type="PANTHER" id="PTHR27000">
    <property type="entry name" value="LEUCINE-RICH REPEAT RECEPTOR-LIKE PROTEIN KINASE FAMILY PROTEIN-RELATED"/>
    <property type="match status" value="1"/>
</dbReference>
<gene>
    <name evidence="12" type="ORF">SEMRO_703_G190060.1</name>
</gene>
<dbReference type="InterPro" id="IPR001611">
    <property type="entry name" value="Leu-rich_rpt"/>
</dbReference>
<dbReference type="Pfam" id="PF00560">
    <property type="entry name" value="LRR_1"/>
    <property type="match status" value="2"/>
</dbReference>
<dbReference type="InterPro" id="IPR032675">
    <property type="entry name" value="LRR_dom_sf"/>
</dbReference>
<feature type="compositionally biased region" description="Low complexity" evidence="10">
    <location>
        <begin position="215"/>
        <end position="224"/>
    </location>
</feature>
<feature type="compositionally biased region" description="Low complexity" evidence="10">
    <location>
        <begin position="50"/>
        <end position="73"/>
    </location>
</feature>
<evidence type="ECO:0000256" key="11">
    <source>
        <dbReference type="SAM" id="Phobius"/>
    </source>
</evidence>
<evidence type="ECO:0000256" key="10">
    <source>
        <dbReference type="SAM" id="MobiDB-lite"/>
    </source>
</evidence>
<keyword evidence="5" id="KW-0677">Repeat</keyword>
<keyword evidence="8" id="KW-0675">Receptor</keyword>
<keyword evidence="3 11" id="KW-0812">Transmembrane</keyword>
<feature type="compositionally biased region" description="Low complexity" evidence="10">
    <location>
        <begin position="701"/>
        <end position="715"/>
    </location>
</feature>
<dbReference type="AlphaFoldDB" id="A0A9N8E9S2"/>
<keyword evidence="13" id="KW-1185">Reference proteome</keyword>
<proteinExistence type="predicted"/>
<feature type="compositionally biased region" description="Polar residues" evidence="10">
    <location>
        <begin position="9"/>
        <end position="18"/>
    </location>
</feature>
<evidence type="ECO:0000256" key="7">
    <source>
        <dbReference type="ARBA" id="ARBA00023136"/>
    </source>
</evidence>
<evidence type="ECO:0000313" key="12">
    <source>
        <dbReference type="EMBL" id="CAB9515264.1"/>
    </source>
</evidence>
<dbReference type="Proteomes" id="UP001153069">
    <property type="component" value="Unassembled WGS sequence"/>
</dbReference>
<dbReference type="GO" id="GO:0016020">
    <property type="term" value="C:membrane"/>
    <property type="evidence" value="ECO:0007669"/>
    <property type="project" value="UniProtKB-SubCell"/>
</dbReference>
<protein>
    <submittedName>
        <fullName evidence="12">Leucine Rich Repeat</fullName>
    </submittedName>
</protein>
<evidence type="ECO:0000256" key="4">
    <source>
        <dbReference type="ARBA" id="ARBA00022729"/>
    </source>
</evidence>
<keyword evidence="4" id="KW-0732">Signal</keyword>
<dbReference type="EMBL" id="CAICTM010000702">
    <property type="protein sequence ID" value="CAB9515264.1"/>
    <property type="molecule type" value="Genomic_DNA"/>
</dbReference>
<keyword evidence="7 11" id="KW-0472">Membrane</keyword>
<evidence type="ECO:0000256" key="8">
    <source>
        <dbReference type="ARBA" id="ARBA00023170"/>
    </source>
</evidence>
<evidence type="ECO:0000256" key="1">
    <source>
        <dbReference type="ARBA" id="ARBA00004167"/>
    </source>
</evidence>
<feature type="region of interest" description="Disordered" evidence="10">
    <location>
        <begin position="210"/>
        <end position="259"/>
    </location>
</feature>
<sequence>MDYSDHQDNQSGGQSTSAAAMPPRGQSNVLPPVPEDGWENFFEDELGQKPSSGSADDSSISSSPSRRVSIDPPGSTLPYNREEEEEEEDTTSQAIDQPLAPNLITAKEMGGGNHSDSARTFGTFMESIPEEGNSMLSTASFSFLQPPPAHLLHSTDDDDDDEFSDQQSFSGDVEQTIIRLPEDDIDHPPLQEQSLASLSYESFAAASSRTGSGLAAPANDTAAAEEGRANQLNIDDDDDDGLPRGHELHVDDEQRQQQERRKRAMIPAVIYLAVGFLFLAGVVVAVIILVGGTTAEQEEPMMVVATPTPTTAMDTATITTTLTTMAPTRNATIFNLLPNFTRESIQSDSNSPQALAYQWLLDDNDAGETLLSEDRILQRFALATLFYATRGPTEWLQSNHWLNHSRHECDWFQNKDQYTVLGATSNNETIPDGSPCWDPASPNQTDSLQYLRLQQNQLQGTLPPELSLLTNLVRLDLMSNDLTNTIPTELGQLSLLQVLGLSENPSLGGTIPAELASIGSLTRFSVADTNVTGQVPDELCAIDTIEFTCSNQLCGCVWCACETAAPVEVQTTSDGNNFGAEQTAKPTETALVEVQTTTNDGNEFVAEQTAKPMETDVPMPINNSNTNTPLGITVPVPTSAPTSGYFDMPPLETSTPTNGDTSDILGTDAPVSTGTPTSGDTTNIPMATSTPTNSNTGGFVGDTTTGAPTDGVTTVNTDETTTTEYGEDGNSPSGVVNTSTTNPGGSDANGAVTLGIIIDAFANDNATQAVTQEQDYGSMLIGQVENFQYVEPP</sequence>